<feature type="coiled-coil region" evidence="1">
    <location>
        <begin position="34"/>
        <end position="61"/>
    </location>
</feature>
<proteinExistence type="predicted"/>
<dbReference type="Proteomes" id="UP000321798">
    <property type="component" value="Unassembled WGS sequence"/>
</dbReference>
<reference evidence="3 4" key="1">
    <citation type="submission" date="2019-07" db="EMBL/GenBank/DDBJ databases">
        <title>Whole genome shotgun sequence of Cellulomonas soli NBRC 109434.</title>
        <authorList>
            <person name="Hosoyama A."/>
            <person name="Uohara A."/>
            <person name="Ohji S."/>
            <person name="Ichikawa N."/>
        </authorList>
    </citation>
    <scope>NUCLEOTIDE SEQUENCE [LARGE SCALE GENOMIC DNA]</scope>
    <source>
        <strain evidence="3 4">NBRC 109434</strain>
    </source>
</reference>
<keyword evidence="1" id="KW-0175">Coiled coil</keyword>
<name>A0A512PH47_9CELL</name>
<dbReference type="InterPro" id="IPR021522">
    <property type="entry name" value="MctB"/>
</dbReference>
<evidence type="ECO:0000313" key="4">
    <source>
        <dbReference type="Proteomes" id="UP000321798"/>
    </source>
</evidence>
<dbReference type="GO" id="GO:0055070">
    <property type="term" value="P:copper ion homeostasis"/>
    <property type="evidence" value="ECO:0007669"/>
    <property type="project" value="InterPro"/>
</dbReference>
<keyword evidence="4" id="KW-1185">Reference proteome</keyword>
<feature type="region of interest" description="Disordered" evidence="2">
    <location>
        <begin position="322"/>
        <end position="341"/>
    </location>
</feature>
<evidence type="ECO:0008006" key="5">
    <source>
        <dbReference type="Google" id="ProtNLM"/>
    </source>
</evidence>
<evidence type="ECO:0000256" key="1">
    <source>
        <dbReference type="SAM" id="Coils"/>
    </source>
</evidence>
<evidence type="ECO:0000313" key="3">
    <source>
        <dbReference type="EMBL" id="GEP70515.1"/>
    </source>
</evidence>
<organism evidence="3 4">
    <name type="scientific">Cellulomonas soli</name>
    <dbReference type="NCBI Taxonomy" id="931535"/>
    <lineage>
        <taxon>Bacteria</taxon>
        <taxon>Bacillati</taxon>
        <taxon>Actinomycetota</taxon>
        <taxon>Actinomycetes</taxon>
        <taxon>Micrococcales</taxon>
        <taxon>Cellulomonadaceae</taxon>
        <taxon>Cellulomonas</taxon>
    </lineage>
</organism>
<protein>
    <recommendedName>
        <fullName evidence="5">Copper transporter MctB</fullName>
    </recommendedName>
</protein>
<sequence>MIDFRYHIVSLISVFLALAVGIALGAGPLEQTIGDTLTGQVEQLRAEKDTLRAELDMSQQDLGQVTAFVDASAPQLLEGALADRRVAVIALGEVPEDERTAIDDRIVQAGASVSAHVTLNDAWSDEDLRAFRLALSANLVSYLDPAPEADAGLETDLAAALVQGLTRADTASPNSLSSDAATLLEFLSTGDTPLVTFEDDVEAPADAIVVLAPPSEEAADGEASPSASPVAAVLTADAAVLQAAATYSEGVVLADGPRGTGTVIDALLADDDLAQVVTTVSGAHTVVGQVSVPLALAAAIDGTVGHYGFGDEEEVLPPQVVLDPVDRTPDLPLDNATESQG</sequence>
<evidence type="ECO:0000256" key="2">
    <source>
        <dbReference type="SAM" id="MobiDB-lite"/>
    </source>
</evidence>
<dbReference type="Pfam" id="PF11382">
    <property type="entry name" value="MctB"/>
    <property type="match status" value="1"/>
</dbReference>
<dbReference type="GO" id="GO:0016020">
    <property type="term" value="C:membrane"/>
    <property type="evidence" value="ECO:0007669"/>
    <property type="project" value="InterPro"/>
</dbReference>
<dbReference type="OrthoDB" id="4350157at2"/>
<dbReference type="AlphaFoldDB" id="A0A512PH47"/>
<dbReference type="EMBL" id="BKAL01000014">
    <property type="protein sequence ID" value="GEP70515.1"/>
    <property type="molecule type" value="Genomic_DNA"/>
</dbReference>
<gene>
    <name evidence="3" type="ORF">CSO01_32300</name>
</gene>
<comment type="caution">
    <text evidence="3">The sequence shown here is derived from an EMBL/GenBank/DDBJ whole genome shotgun (WGS) entry which is preliminary data.</text>
</comment>
<accession>A0A512PH47</accession>
<dbReference type="RefSeq" id="WP_146954297.1">
    <property type="nucleotide sequence ID" value="NZ_BAABBJ010000016.1"/>
</dbReference>